<dbReference type="HOGENOM" id="CLU_1555049_0_0_1"/>
<gene>
    <name evidence="1" type="ORF">CERSUDRAFT_124696</name>
</gene>
<keyword evidence="2" id="KW-1185">Reference proteome</keyword>
<proteinExistence type="predicted"/>
<accession>M2PH45</accession>
<reference evidence="1 2" key="1">
    <citation type="journal article" date="2012" name="Proc. Natl. Acad. Sci. U.S.A.">
        <title>Comparative genomics of Ceriporiopsis subvermispora and Phanerochaete chrysosporium provide insight into selective ligninolysis.</title>
        <authorList>
            <person name="Fernandez-Fueyo E."/>
            <person name="Ruiz-Duenas F.J."/>
            <person name="Ferreira P."/>
            <person name="Floudas D."/>
            <person name="Hibbett D.S."/>
            <person name="Canessa P."/>
            <person name="Larrondo L.F."/>
            <person name="James T.Y."/>
            <person name="Seelenfreund D."/>
            <person name="Lobos S."/>
            <person name="Polanco R."/>
            <person name="Tello M."/>
            <person name="Honda Y."/>
            <person name="Watanabe T."/>
            <person name="Watanabe T."/>
            <person name="Ryu J.S."/>
            <person name="Kubicek C.P."/>
            <person name="Schmoll M."/>
            <person name="Gaskell J."/>
            <person name="Hammel K.E."/>
            <person name="St John F.J."/>
            <person name="Vanden Wymelenberg A."/>
            <person name="Sabat G."/>
            <person name="Splinter BonDurant S."/>
            <person name="Syed K."/>
            <person name="Yadav J.S."/>
            <person name="Doddapaneni H."/>
            <person name="Subramanian V."/>
            <person name="Lavin J.L."/>
            <person name="Oguiza J.A."/>
            <person name="Perez G."/>
            <person name="Pisabarro A.G."/>
            <person name="Ramirez L."/>
            <person name="Santoyo F."/>
            <person name="Master E."/>
            <person name="Coutinho P.M."/>
            <person name="Henrissat B."/>
            <person name="Lombard V."/>
            <person name="Magnuson J.K."/>
            <person name="Kuees U."/>
            <person name="Hori C."/>
            <person name="Igarashi K."/>
            <person name="Samejima M."/>
            <person name="Held B.W."/>
            <person name="Barry K.W."/>
            <person name="LaButti K.M."/>
            <person name="Lapidus A."/>
            <person name="Lindquist E.A."/>
            <person name="Lucas S.M."/>
            <person name="Riley R."/>
            <person name="Salamov A.A."/>
            <person name="Hoffmeister D."/>
            <person name="Schwenk D."/>
            <person name="Hadar Y."/>
            <person name="Yarden O."/>
            <person name="de Vries R.P."/>
            <person name="Wiebenga A."/>
            <person name="Stenlid J."/>
            <person name="Eastwood D."/>
            <person name="Grigoriev I.V."/>
            <person name="Berka R.M."/>
            <person name="Blanchette R.A."/>
            <person name="Kersten P."/>
            <person name="Martinez A.T."/>
            <person name="Vicuna R."/>
            <person name="Cullen D."/>
        </authorList>
    </citation>
    <scope>NUCLEOTIDE SEQUENCE [LARGE SCALE GENOMIC DNA]</scope>
    <source>
        <strain evidence="1 2">B</strain>
    </source>
</reference>
<dbReference type="EMBL" id="KB445800">
    <property type="protein sequence ID" value="EMD35359.1"/>
    <property type="molecule type" value="Genomic_DNA"/>
</dbReference>
<evidence type="ECO:0000313" key="1">
    <source>
        <dbReference type="EMBL" id="EMD35359.1"/>
    </source>
</evidence>
<evidence type="ECO:0000313" key="2">
    <source>
        <dbReference type="Proteomes" id="UP000016930"/>
    </source>
</evidence>
<dbReference type="Proteomes" id="UP000016930">
    <property type="component" value="Unassembled WGS sequence"/>
</dbReference>
<name>M2PH45_CERS8</name>
<protein>
    <submittedName>
        <fullName evidence="1">Uncharacterized protein</fullName>
    </submittedName>
</protein>
<organism evidence="1 2">
    <name type="scientific">Ceriporiopsis subvermispora (strain B)</name>
    <name type="common">White-rot fungus</name>
    <name type="synonym">Gelatoporia subvermispora</name>
    <dbReference type="NCBI Taxonomy" id="914234"/>
    <lineage>
        <taxon>Eukaryota</taxon>
        <taxon>Fungi</taxon>
        <taxon>Dikarya</taxon>
        <taxon>Basidiomycota</taxon>
        <taxon>Agaricomycotina</taxon>
        <taxon>Agaricomycetes</taxon>
        <taxon>Polyporales</taxon>
        <taxon>Gelatoporiaceae</taxon>
        <taxon>Gelatoporia</taxon>
    </lineage>
</organism>
<dbReference type="AlphaFoldDB" id="M2PH45"/>
<sequence>MGSNFFAMTSRRSSEGALAVAVPWLEISWIHDFPEAAVYGDSPECGHSSDRVMQGNTLRGAALRCRRAICSDIFGPAFRITRGQRKSADCQQRLFKPTDIDSGLRLATRRAMAICLGNTSIHSPGCVQAGTAVARPGTAAVAKRTPRHFGRLVKATAGAIYGSLVVTLEDKD</sequence>